<sequence>MFMIILTNNRYLIGGIAFNEISLTLVFANSKATLRYPYRGKTYPEDNSLGYNAIVNPIIFEDAICPSLSYATRWIARGPREVDRVESYDIRIVRFAAAEFPALPIEASEIPRISRGWLHRVGVDRILLSMLVILFECQEGFCQFSIERKKKKDTNGSLATTRCASQCLMAYGNAWSLAVKFCRVSVISRGYTQENDPLRYEALEKSCFGIMGYSINENTRSGSACSRSVAAEVPRDGGKGRKSRANGSSICDIQDVLEEQWREVVHGCRLNLSPSALREMSLDVFLMCFAFLSLHASVRPTVGVLGC</sequence>
<name>A0A834P367_VESPE</name>
<dbReference type="Proteomes" id="UP000600918">
    <property type="component" value="Unassembled WGS sequence"/>
</dbReference>
<keyword evidence="2" id="KW-1185">Reference proteome</keyword>
<evidence type="ECO:0000313" key="1">
    <source>
        <dbReference type="EMBL" id="KAF7425614.1"/>
    </source>
</evidence>
<proteinExistence type="predicted"/>
<evidence type="ECO:0000313" key="2">
    <source>
        <dbReference type="Proteomes" id="UP000600918"/>
    </source>
</evidence>
<organism evidence="1 2">
    <name type="scientific">Vespula pensylvanica</name>
    <name type="common">Western yellow jacket</name>
    <name type="synonym">Wasp</name>
    <dbReference type="NCBI Taxonomy" id="30213"/>
    <lineage>
        <taxon>Eukaryota</taxon>
        <taxon>Metazoa</taxon>
        <taxon>Ecdysozoa</taxon>
        <taxon>Arthropoda</taxon>
        <taxon>Hexapoda</taxon>
        <taxon>Insecta</taxon>
        <taxon>Pterygota</taxon>
        <taxon>Neoptera</taxon>
        <taxon>Endopterygota</taxon>
        <taxon>Hymenoptera</taxon>
        <taxon>Apocrita</taxon>
        <taxon>Aculeata</taxon>
        <taxon>Vespoidea</taxon>
        <taxon>Vespidae</taxon>
        <taxon>Vespinae</taxon>
        <taxon>Vespula</taxon>
    </lineage>
</organism>
<gene>
    <name evidence="1" type="ORF">H0235_008052</name>
</gene>
<reference evidence="1" key="1">
    <citation type="journal article" date="2020" name="G3 (Bethesda)">
        <title>High-Quality Assemblies for Three Invasive Social Wasps from the &lt;i&gt;Vespula&lt;/i&gt; Genus.</title>
        <authorList>
            <person name="Harrop T.W.R."/>
            <person name="Guhlin J."/>
            <person name="McLaughlin G.M."/>
            <person name="Permina E."/>
            <person name="Stockwell P."/>
            <person name="Gilligan J."/>
            <person name="Le Lec M.F."/>
            <person name="Gruber M.A.M."/>
            <person name="Quinn O."/>
            <person name="Lovegrove M."/>
            <person name="Duncan E.J."/>
            <person name="Remnant E.J."/>
            <person name="Van Eeckhoven J."/>
            <person name="Graham B."/>
            <person name="Knapp R.A."/>
            <person name="Langford K.W."/>
            <person name="Kronenberg Z."/>
            <person name="Press M.O."/>
            <person name="Eacker S.M."/>
            <person name="Wilson-Rankin E.E."/>
            <person name="Purcell J."/>
            <person name="Lester P.J."/>
            <person name="Dearden P.K."/>
        </authorList>
    </citation>
    <scope>NUCLEOTIDE SEQUENCE</scope>
    <source>
        <strain evidence="1">Volc-1</strain>
    </source>
</reference>
<dbReference type="AlphaFoldDB" id="A0A834P367"/>
<dbReference type="EMBL" id="JACSDY010000006">
    <property type="protein sequence ID" value="KAF7425614.1"/>
    <property type="molecule type" value="Genomic_DNA"/>
</dbReference>
<accession>A0A834P367</accession>
<comment type="caution">
    <text evidence="1">The sequence shown here is derived from an EMBL/GenBank/DDBJ whole genome shotgun (WGS) entry which is preliminary data.</text>
</comment>
<protein>
    <submittedName>
        <fullName evidence="1">Uncharacterized protein</fullName>
    </submittedName>
</protein>